<proteinExistence type="predicted"/>
<dbReference type="EMBL" id="SZOH01005664">
    <property type="protein sequence ID" value="TKI78608.1"/>
    <property type="molecule type" value="Genomic_DNA"/>
</dbReference>
<accession>A0A9X8ZYU0</accession>
<feature type="non-terminal residue" evidence="1">
    <location>
        <position position="23"/>
    </location>
</feature>
<dbReference type="Proteomes" id="UP000308444">
    <property type="component" value="Unassembled WGS sequence"/>
</dbReference>
<protein>
    <submittedName>
        <fullName evidence="1">VOC family protein</fullName>
    </submittedName>
</protein>
<evidence type="ECO:0000313" key="2">
    <source>
        <dbReference type="Proteomes" id="UP000308444"/>
    </source>
</evidence>
<dbReference type="AlphaFoldDB" id="A0A9X8ZYU0"/>
<evidence type="ECO:0000313" key="1">
    <source>
        <dbReference type="EMBL" id="TKI78608.1"/>
    </source>
</evidence>
<gene>
    <name evidence="1" type="ORF">FC695_45770</name>
</gene>
<name>A0A9X8ZYU0_BACCE</name>
<sequence length="23" mass="2769">MKKMNPYTLSLKGDEYMKLNHLN</sequence>
<organism evidence="1 2">
    <name type="scientific">Bacillus cereus</name>
    <dbReference type="NCBI Taxonomy" id="1396"/>
    <lineage>
        <taxon>Bacteria</taxon>
        <taxon>Bacillati</taxon>
        <taxon>Bacillota</taxon>
        <taxon>Bacilli</taxon>
        <taxon>Bacillales</taxon>
        <taxon>Bacillaceae</taxon>
        <taxon>Bacillus</taxon>
        <taxon>Bacillus cereus group</taxon>
    </lineage>
</organism>
<reference evidence="1 2" key="1">
    <citation type="journal article" date="2019" name="Environ. Microbiol.">
        <title>An active ?-lactamase is a part of an orchestrated cell wall stress resistance network of Bacillus subtilis and related rhizosphere species.</title>
        <authorList>
            <person name="Bucher T."/>
            <person name="Keren-Paz A."/>
            <person name="Hausser J."/>
            <person name="Olender T."/>
            <person name="Cytryn E."/>
            <person name="Kolodkin-Gal I."/>
        </authorList>
    </citation>
    <scope>NUCLEOTIDE SEQUENCE [LARGE SCALE GENOMIC DNA]</scope>
    <source>
        <strain evidence="1 2">I32</strain>
    </source>
</reference>
<comment type="caution">
    <text evidence="1">The sequence shown here is derived from an EMBL/GenBank/DDBJ whole genome shotgun (WGS) entry which is preliminary data.</text>
</comment>